<gene>
    <name evidence="3" type="ORF">SDJN03_05642</name>
</gene>
<keyword evidence="2" id="KW-0732">Signal</keyword>
<proteinExistence type="predicted"/>
<name>A0AAV6NMU8_9ROSI</name>
<feature type="signal peptide" evidence="2">
    <location>
        <begin position="1"/>
        <end position="25"/>
    </location>
</feature>
<dbReference type="AlphaFoldDB" id="A0AAV6NMU8"/>
<feature type="region of interest" description="Disordered" evidence="1">
    <location>
        <begin position="62"/>
        <end position="82"/>
    </location>
</feature>
<evidence type="ECO:0000256" key="1">
    <source>
        <dbReference type="SAM" id="MobiDB-lite"/>
    </source>
</evidence>
<dbReference type="EMBL" id="JAGKQH010000004">
    <property type="protein sequence ID" value="KAG6600409.1"/>
    <property type="molecule type" value="Genomic_DNA"/>
</dbReference>
<evidence type="ECO:0000313" key="3">
    <source>
        <dbReference type="EMBL" id="KAG6600409.1"/>
    </source>
</evidence>
<evidence type="ECO:0000313" key="4">
    <source>
        <dbReference type="Proteomes" id="UP000685013"/>
    </source>
</evidence>
<feature type="non-terminal residue" evidence="3">
    <location>
        <position position="1"/>
    </location>
</feature>
<feature type="chain" id="PRO_5043372356" evidence="2">
    <location>
        <begin position="26"/>
        <end position="82"/>
    </location>
</feature>
<accession>A0AAV6NMU8</accession>
<sequence>MASMAAFKTFIFIFLVFICPNSGDADGLRLKEGLKLPNPCGQVIIEKKGVRKLLGAEELLDYASPSHNPRHEPRVGNPGGRA</sequence>
<comment type="caution">
    <text evidence="3">The sequence shown here is derived from an EMBL/GenBank/DDBJ whole genome shotgun (WGS) entry which is preliminary data.</text>
</comment>
<keyword evidence="4" id="KW-1185">Reference proteome</keyword>
<protein>
    <submittedName>
        <fullName evidence="3">Uncharacterized protein</fullName>
    </submittedName>
</protein>
<reference evidence="3 4" key="1">
    <citation type="journal article" date="2021" name="Hortic Res">
        <title>The domestication of Cucurbita argyrosperma as revealed by the genome of its wild relative.</title>
        <authorList>
            <person name="Barrera-Redondo J."/>
            <person name="Sanchez-de la Vega G."/>
            <person name="Aguirre-Liguori J.A."/>
            <person name="Castellanos-Morales G."/>
            <person name="Gutierrez-Guerrero Y.T."/>
            <person name="Aguirre-Dugua X."/>
            <person name="Aguirre-Planter E."/>
            <person name="Tenaillon M.I."/>
            <person name="Lira-Saade R."/>
            <person name="Eguiarte L.E."/>
        </authorList>
    </citation>
    <scope>NUCLEOTIDE SEQUENCE [LARGE SCALE GENOMIC DNA]</scope>
    <source>
        <strain evidence="3">JBR-2021</strain>
    </source>
</reference>
<evidence type="ECO:0000256" key="2">
    <source>
        <dbReference type="SAM" id="SignalP"/>
    </source>
</evidence>
<organism evidence="3 4">
    <name type="scientific">Cucurbita argyrosperma subsp. sororia</name>
    <dbReference type="NCBI Taxonomy" id="37648"/>
    <lineage>
        <taxon>Eukaryota</taxon>
        <taxon>Viridiplantae</taxon>
        <taxon>Streptophyta</taxon>
        <taxon>Embryophyta</taxon>
        <taxon>Tracheophyta</taxon>
        <taxon>Spermatophyta</taxon>
        <taxon>Magnoliopsida</taxon>
        <taxon>eudicotyledons</taxon>
        <taxon>Gunneridae</taxon>
        <taxon>Pentapetalae</taxon>
        <taxon>rosids</taxon>
        <taxon>fabids</taxon>
        <taxon>Cucurbitales</taxon>
        <taxon>Cucurbitaceae</taxon>
        <taxon>Cucurbiteae</taxon>
        <taxon>Cucurbita</taxon>
    </lineage>
</organism>
<dbReference type="Proteomes" id="UP000685013">
    <property type="component" value="Chromosome 4"/>
</dbReference>